<evidence type="ECO:0000259" key="2">
    <source>
        <dbReference type="Pfam" id="PF24864"/>
    </source>
</evidence>
<reference evidence="4 6" key="2">
    <citation type="submission" date="2023-09" db="EMBL/GenBank/DDBJ databases">
        <title>Complete-Gapless Cercospora beticola genome.</title>
        <authorList>
            <person name="Wyatt N.A."/>
            <person name="Spanner R.E."/>
            <person name="Bolton M.D."/>
        </authorList>
    </citation>
    <scope>NUCLEOTIDE SEQUENCE [LARGE SCALE GENOMIC DNA]</scope>
    <source>
        <strain evidence="4">Cb09-40</strain>
    </source>
</reference>
<proteinExistence type="predicted"/>
<dbReference type="Proteomes" id="UP001302367">
    <property type="component" value="Chromosome 7"/>
</dbReference>
<keyword evidence="6" id="KW-1185">Reference proteome</keyword>
<evidence type="ECO:0000313" key="5">
    <source>
        <dbReference type="Proteomes" id="UP000230605"/>
    </source>
</evidence>
<organism evidence="3 5">
    <name type="scientific">Cercospora beticola</name>
    <name type="common">Sugarbeet leaf spot fungus</name>
    <dbReference type="NCBI Taxonomy" id="122368"/>
    <lineage>
        <taxon>Eukaryota</taxon>
        <taxon>Fungi</taxon>
        <taxon>Dikarya</taxon>
        <taxon>Ascomycota</taxon>
        <taxon>Pezizomycotina</taxon>
        <taxon>Dothideomycetes</taxon>
        <taxon>Dothideomycetidae</taxon>
        <taxon>Mycosphaerellales</taxon>
        <taxon>Mycosphaerellaceae</taxon>
        <taxon>Cercospora</taxon>
    </lineage>
</organism>
<evidence type="ECO:0000313" key="3">
    <source>
        <dbReference type="EMBL" id="PIA92184.1"/>
    </source>
</evidence>
<evidence type="ECO:0000313" key="6">
    <source>
        <dbReference type="Proteomes" id="UP001302367"/>
    </source>
</evidence>
<dbReference type="OrthoDB" id="5413827at2759"/>
<name>A0A2G5HHY8_CERBT</name>
<dbReference type="AlphaFoldDB" id="A0A2G5HHY8"/>
<accession>A0A2G5HHY8</accession>
<dbReference type="EMBL" id="CP134190">
    <property type="protein sequence ID" value="WPB06062.1"/>
    <property type="molecule type" value="Genomic_DNA"/>
</dbReference>
<dbReference type="PANTHER" id="PTHR38790:SF4">
    <property type="entry name" value="2EXR DOMAIN-CONTAINING PROTEIN"/>
    <property type="match status" value="1"/>
</dbReference>
<dbReference type="InterPro" id="IPR056632">
    <property type="entry name" value="DUF7730"/>
</dbReference>
<reference evidence="3 5" key="1">
    <citation type="submission" date="2015-10" db="EMBL/GenBank/DDBJ databases">
        <title>The cercosporin biosynthetic gene cluster was horizontally transferred to several fungal lineages and shown to be expanded in Cercospora beticola based on microsynteny with recipient genomes.</title>
        <authorList>
            <person name="De Jonge R."/>
            <person name="Ebert M.K."/>
            <person name="Suttle J.C."/>
            <person name="Jurick Ii W.M."/>
            <person name="Secor G.A."/>
            <person name="Thomma B.P."/>
            <person name="Van De Peer Y."/>
            <person name="Bolton M.D."/>
        </authorList>
    </citation>
    <scope>NUCLEOTIDE SEQUENCE [LARGE SCALE GENOMIC DNA]</scope>
    <source>
        <strain evidence="3 5">09-40</strain>
    </source>
</reference>
<feature type="region of interest" description="Disordered" evidence="1">
    <location>
        <begin position="1"/>
        <end position="21"/>
    </location>
</feature>
<feature type="domain" description="DUF7730" evidence="2">
    <location>
        <begin position="18"/>
        <end position="209"/>
    </location>
</feature>
<evidence type="ECO:0000313" key="4">
    <source>
        <dbReference type="EMBL" id="WPB06062.1"/>
    </source>
</evidence>
<protein>
    <recommendedName>
        <fullName evidence="2">DUF7730 domain-containing protein</fullName>
    </recommendedName>
</protein>
<dbReference type="Proteomes" id="UP000230605">
    <property type="component" value="Chromosome 7"/>
</dbReference>
<evidence type="ECO:0000256" key="1">
    <source>
        <dbReference type="SAM" id="MobiDB-lite"/>
    </source>
</evidence>
<gene>
    <name evidence="3" type="ORF">CB0940_09603</name>
    <name evidence="4" type="ORF">RHO25_010719</name>
</gene>
<sequence>MDLQAVEEMRTPTESEATPESPLLALPPELRTRIYHYVIGGQNIHISSHMILAEDLEVMNSPSYGYTYRDNAQRFLARDQRVRFFYTLCDVPHDDDEAYKQSCTPRIDKNGQHLNAVAPYRSRHATCFKHLGPFTSGPSQYKLHLQLLRTCRQIHQEAALMLYNDNTFSFLREKDALQFLDLALHRRQKRALRSIVLFEDYVVDNRYYATAHPAKDFNNMPKLRDVSIFIDDFMCIDVSDCPRFPSPKTVVKAVIGRPDPDEDPYVHRNLAEELEELSKVPEKVWEAVYDCYCDHPDLADLSFDEWLRRKGWIKATLRWFEGEKAAGRTHKRTGYCNCPSAICRMFDTPQSIRAAAAAADAEGL</sequence>
<dbReference type="EMBL" id="LKMD01000106">
    <property type="protein sequence ID" value="PIA92184.1"/>
    <property type="molecule type" value="Genomic_DNA"/>
</dbReference>
<dbReference type="Pfam" id="PF24864">
    <property type="entry name" value="DUF7730"/>
    <property type="match status" value="1"/>
</dbReference>
<dbReference type="PANTHER" id="PTHR38790">
    <property type="entry name" value="2EXR DOMAIN-CONTAINING PROTEIN-RELATED"/>
    <property type="match status" value="1"/>
</dbReference>